<dbReference type="AlphaFoldDB" id="A0A1I1KUM3"/>
<evidence type="ECO:0000259" key="1">
    <source>
        <dbReference type="Pfam" id="PF20613"/>
    </source>
</evidence>
<dbReference type="Pfam" id="PF20613">
    <property type="entry name" value="HipA_2"/>
    <property type="match status" value="1"/>
</dbReference>
<evidence type="ECO:0000313" key="2">
    <source>
        <dbReference type="EMBL" id="SFC61833.1"/>
    </source>
</evidence>
<gene>
    <name evidence="2" type="ORF">SAMN05421780_107125</name>
</gene>
<dbReference type="OrthoDB" id="1092050at2"/>
<feature type="domain" description="HipA-like kinase" evidence="1">
    <location>
        <begin position="28"/>
        <end position="167"/>
    </location>
</feature>
<name>A0A1I1KUM3_9BACT</name>
<dbReference type="STRING" id="927664.SAMN05421780_107125"/>
<dbReference type="RefSeq" id="WP_091513266.1">
    <property type="nucleotide sequence ID" value="NZ_FOLE01000007.1"/>
</dbReference>
<sequence>MPAIPLVKTVLLDTELPTDGHKPLRFWCDDGRFYFCKPLGRHRPEALFYELVCAALLEALELRVPPSAFVQIQTGSFEKKHFLKNKTEISIGFQEIAPAETVSQHISYIKNLNGNFRRPHSLLKIALFDLWVNNTNRTQSNYNLLVEETEFGKDWVAINHESCFGGTNGFLDLETPVSPTNKLISSAYFTQYKRQLRKAEACNVIEHFFSFDTKLIENEVNAIFEALPESWQIAADLPKNILDLLLCQERNESIKTLMLQTLS</sequence>
<organism evidence="2 3">
    <name type="scientific">Flexibacter flexilis DSM 6793</name>
    <dbReference type="NCBI Taxonomy" id="927664"/>
    <lineage>
        <taxon>Bacteria</taxon>
        <taxon>Pseudomonadati</taxon>
        <taxon>Bacteroidota</taxon>
        <taxon>Cytophagia</taxon>
        <taxon>Cytophagales</taxon>
        <taxon>Flexibacteraceae</taxon>
        <taxon>Flexibacter</taxon>
    </lineage>
</organism>
<reference evidence="2 3" key="1">
    <citation type="submission" date="2016-10" db="EMBL/GenBank/DDBJ databases">
        <authorList>
            <person name="de Groot N.N."/>
        </authorList>
    </citation>
    <scope>NUCLEOTIDE SEQUENCE [LARGE SCALE GENOMIC DNA]</scope>
    <source>
        <strain evidence="2 3">DSM 6793</strain>
    </source>
</reference>
<dbReference type="InterPro" id="IPR046748">
    <property type="entry name" value="HipA_2"/>
</dbReference>
<proteinExistence type="predicted"/>
<dbReference type="Proteomes" id="UP000199514">
    <property type="component" value="Unassembled WGS sequence"/>
</dbReference>
<evidence type="ECO:0000313" key="3">
    <source>
        <dbReference type="Proteomes" id="UP000199514"/>
    </source>
</evidence>
<accession>A0A1I1KUM3</accession>
<keyword evidence="3" id="KW-1185">Reference proteome</keyword>
<dbReference type="EMBL" id="FOLE01000007">
    <property type="protein sequence ID" value="SFC61833.1"/>
    <property type="molecule type" value="Genomic_DNA"/>
</dbReference>
<protein>
    <recommendedName>
        <fullName evidence="1">HipA-like kinase domain-containing protein</fullName>
    </recommendedName>
</protein>